<accession>A0A2T7NSD4</accession>
<feature type="compositionally biased region" description="Polar residues" evidence="1">
    <location>
        <begin position="372"/>
        <end position="382"/>
    </location>
</feature>
<keyword evidence="4" id="KW-1185">Reference proteome</keyword>
<evidence type="ECO:0000256" key="1">
    <source>
        <dbReference type="SAM" id="MobiDB-lite"/>
    </source>
</evidence>
<dbReference type="InterPro" id="IPR035892">
    <property type="entry name" value="C2_domain_sf"/>
</dbReference>
<dbReference type="InterPro" id="IPR027876">
    <property type="entry name" value="DUF4550"/>
</dbReference>
<dbReference type="OrthoDB" id="188352at2759"/>
<dbReference type="EMBL" id="PZQS01000009">
    <property type="protein sequence ID" value="PVD24087.1"/>
    <property type="molecule type" value="Genomic_DNA"/>
</dbReference>
<comment type="caution">
    <text evidence="3">The sequence shown here is derived from an EMBL/GenBank/DDBJ whole genome shotgun (WGS) entry which is preliminary data.</text>
</comment>
<organism evidence="3 4">
    <name type="scientific">Pomacea canaliculata</name>
    <name type="common">Golden apple snail</name>
    <dbReference type="NCBI Taxonomy" id="400727"/>
    <lineage>
        <taxon>Eukaryota</taxon>
        <taxon>Metazoa</taxon>
        <taxon>Spiralia</taxon>
        <taxon>Lophotrochozoa</taxon>
        <taxon>Mollusca</taxon>
        <taxon>Gastropoda</taxon>
        <taxon>Caenogastropoda</taxon>
        <taxon>Architaenioglossa</taxon>
        <taxon>Ampullarioidea</taxon>
        <taxon>Ampullariidae</taxon>
        <taxon>Pomacea</taxon>
    </lineage>
</organism>
<dbReference type="PANTHER" id="PTHR33667">
    <property type="entry name" value="SI:DKEY-57N24.6"/>
    <property type="match status" value="1"/>
</dbReference>
<dbReference type="PANTHER" id="PTHR33667:SF7">
    <property type="entry name" value="RIKEN CDNA 1810020O05 GENE"/>
    <property type="match status" value="1"/>
</dbReference>
<dbReference type="STRING" id="400727.A0A2T7NSD4"/>
<feature type="compositionally biased region" description="Polar residues" evidence="1">
    <location>
        <begin position="312"/>
        <end position="324"/>
    </location>
</feature>
<feature type="compositionally biased region" description="Basic and acidic residues" evidence="1">
    <location>
        <begin position="28"/>
        <end position="41"/>
    </location>
</feature>
<dbReference type="SUPFAM" id="SSF49562">
    <property type="entry name" value="C2 domain (Calcium/lipid-binding domain, CaLB)"/>
    <property type="match status" value="1"/>
</dbReference>
<feature type="region of interest" description="Disordered" evidence="1">
    <location>
        <begin position="305"/>
        <end position="413"/>
    </location>
</feature>
<feature type="region of interest" description="Disordered" evidence="1">
    <location>
        <begin position="1"/>
        <end position="94"/>
    </location>
</feature>
<name>A0A2T7NSD4_POMCA</name>
<feature type="compositionally biased region" description="Basic and acidic residues" evidence="1">
    <location>
        <begin position="49"/>
        <end position="69"/>
    </location>
</feature>
<feature type="compositionally biased region" description="Low complexity" evidence="1">
    <location>
        <begin position="389"/>
        <end position="402"/>
    </location>
</feature>
<gene>
    <name evidence="3" type="ORF">C0Q70_14557</name>
</gene>
<evidence type="ECO:0000313" key="4">
    <source>
        <dbReference type="Proteomes" id="UP000245119"/>
    </source>
</evidence>
<protein>
    <recommendedName>
        <fullName evidence="2">DUF4550 domain-containing protein</fullName>
    </recommendedName>
</protein>
<proteinExistence type="predicted"/>
<feature type="compositionally biased region" description="Polar residues" evidence="1">
    <location>
        <begin position="75"/>
        <end position="93"/>
    </location>
</feature>
<sequence length="1404" mass="159106">MTEEDQIDQAPTLTSGGPGGSGVFSSESDTKSKIKMDDGCSEKSFIQKTEADKEDAPPTEEEGRQDGIKTPEAPKSSQPHSTVSSPRVKSSASGEIVFEAKKKKSKLLDTSTPDTHTVTFSVNIAMAIPTAEDEESPDLKDMKKNKKQVFEAPRPQNYYHIEYYLIPEDSELMKTDIVTYGVAAKLYMERHDARVIKTWQDGELTWIAWAHSHTMTITKELLLKMFDHTLELRVWDTKDKCSSRARFDRPKAFRLPQPKPGENPENVGGVRAMVMKQMNGFLKMQPRKAENIRLLPQRCMFPRSELTKRGSSHTGTNKAQSSSPAGGRKLRAVAKSNGQESKTFGHLNRLAGAEQADQPLGGKESRKASAKASEQQQTQGTLNPHPPHSSHTSSVSSHSPTSLPFHSNHQSNQSPVLELFKEVPQQDSDTERRHTKKAEAAAAVAAENIRKFGICMIPFRMSLLFSGMRAATSRLKQPVPGVEDMFITISLSQPLLSDAQKQELNPTIITIVSATMMPNIPMSYEELSTRCRPVYCQYQFFKQPIHITDGKEHQKNLYFDDKNVVLLGQQDPSELREYLKGPSMVIEVHDRDRRPENVKLKATLFGDDLEDEKISNVGTVASRRTLHNAFHGRDKPWDPYGVCHVDLSELLQGHRFLELRLPILNCPQPDTLGLDCHGDRKVVGIAGAVDGPVDHPLARGDYMHAGSFLKLQMELAYPLVTPARSGGKEELECTLTKCPFGRIIFVFAYKNTTFLHKLQQLVMAINSRGLDMDDMPPHIVEIALSTYKLSIEQQTSKELDIVTGFHVLDGEKHIFVLEGLIDKGVRQLFEMLPRPESSDVRVLYNSDHSFSHRLYGALDVDLCRVKLHEPLSLVVQQSLLYIRDMVPPACFQALIRLEEITRMHLLKDVVKNNIFPTADMVISMSKEFGVPFTAEDLEELRPDWEADAQPVKEESEIEISAVRVQTPRAWMPIDNFNKAFVDSLAQRKEKMLSHDFVKGNVEEVQRVSSINQLLKEQTMVPTVRCDTTVAHNYSIQTLNSTELANQALRHVLKEDPDTRFTRCQDFQHSMTVSPVDPQALAKQEEQESKAHWRTKTGWIYPGKRSMIESNVHPSKPHISRIEELREKWQENIKHVSLLQPPLDRDAFPFKLRHHDFQLYGRPSPAVQETPLSIHLAGVRKQAEKLEAYQAEQQLWQSRLVVDDIRLYTHRLLPATEMKDSGFYSSNQIDRLTSLLKDPPQKHSLMQSNVRDIPPLSVVHYPSVDFLAREKGLPLPPAPPEVWGEQKKGYKPGPLKFRSLTAKDNYIPVYDYEHLKYAALYGHDFDGLYKERQTLWKRPIFPLTQEERDNHYFHQPVASIGLQALPLPKIGSQFEAEQDRTENAALHQNNPGLLMIPREQEVNLS</sequence>
<evidence type="ECO:0000259" key="2">
    <source>
        <dbReference type="Pfam" id="PF15084"/>
    </source>
</evidence>
<evidence type="ECO:0000313" key="3">
    <source>
        <dbReference type="EMBL" id="PVD24087.1"/>
    </source>
</evidence>
<dbReference type="Proteomes" id="UP000245119">
    <property type="component" value="Linkage Group LG9"/>
</dbReference>
<feature type="domain" description="DUF4550" evidence="2">
    <location>
        <begin position="157"/>
        <end position="252"/>
    </location>
</feature>
<reference evidence="3 4" key="1">
    <citation type="submission" date="2018-04" db="EMBL/GenBank/DDBJ databases">
        <title>The genome of golden apple snail Pomacea canaliculata provides insight into stress tolerance and invasive adaptation.</title>
        <authorList>
            <person name="Liu C."/>
            <person name="Liu B."/>
            <person name="Ren Y."/>
            <person name="Zhang Y."/>
            <person name="Wang H."/>
            <person name="Li S."/>
            <person name="Jiang F."/>
            <person name="Yin L."/>
            <person name="Zhang G."/>
            <person name="Qian W."/>
            <person name="Fan W."/>
        </authorList>
    </citation>
    <scope>NUCLEOTIDE SEQUENCE [LARGE SCALE GENOMIC DNA]</scope>
    <source>
        <strain evidence="3">SZHN2017</strain>
        <tissue evidence="3">Muscle</tissue>
    </source>
</reference>
<feature type="compositionally biased region" description="Polar residues" evidence="1">
    <location>
        <begin position="404"/>
        <end position="413"/>
    </location>
</feature>
<dbReference type="Pfam" id="PF15084">
    <property type="entry name" value="DUF4550"/>
    <property type="match status" value="1"/>
</dbReference>